<feature type="domain" description="Peptidase M16 C-terminal" evidence="4">
    <location>
        <begin position="187"/>
        <end position="362"/>
    </location>
</feature>
<dbReference type="EMBL" id="JAAKYA010000077">
    <property type="protein sequence ID" value="NGO39999.1"/>
    <property type="molecule type" value="Genomic_DNA"/>
</dbReference>
<feature type="region of interest" description="Disordered" evidence="2">
    <location>
        <begin position="656"/>
        <end position="678"/>
    </location>
</feature>
<dbReference type="SUPFAM" id="SSF63411">
    <property type="entry name" value="LuxS/MPP-like metallohydrolase"/>
    <property type="match status" value="4"/>
</dbReference>
<dbReference type="Pfam" id="PF00675">
    <property type="entry name" value="Peptidase_M16"/>
    <property type="match status" value="2"/>
</dbReference>
<dbReference type="InterPro" id="IPR050361">
    <property type="entry name" value="MPP/UQCRC_Complex"/>
</dbReference>
<evidence type="ECO:0000259" key="4">
    <source>
        <dbReference type="Pfam" id="PF05193"/>
    </source>
</evidence>
<keyword evidence="6" id="KW-1185">Reference proteome</keyword>
<name>A0A6M1RR30_9BACT</name>
<dbReference type="AlphaFoldDB" id="A0A6M1RR30"/>
<sequence length="865" mass="96981">MPRVATPASQPAAEWTHVPPDVHLTHLENGLVIIVRQDRSAPVVSAQAWCMSGSVHEGRWLGAGLSHLLEHMLFKGTRTRPASRIDQEVQEAGGYINAYTSFDRTVFYIDVPSTGARVAVDILCDIMQNATLPADELAKEQDVIRREMDMCHDDPHRRSSQRLFEVAYTRSPLRYTVIGYPDLFNAVRREDVVAYYREKYVPNNIFYVVVGDVDPEAVVRQIRDAYAQTPARPLPPEVLPEEPRQTAPREILEETTTELGHLHIAWHIPDARHPDLPALEVLATILGQGRSSRLFQQVREKLRLVTSVDAWTYTTSLPGLFGISAIMEPDRLHAARQALLDEVRRLQDRLIPEAELQKAIKQCTTALLSSRKTMAGQAQDLGGCWLLASDLAFSQRYLEAIRRLTPEQLREVARTYLVPENRTLYGLWPKGRLPQNPRVAAAHVSRPIQKIELPGGLRLLVKEDHRLPFVEIRAVFRGGVLAETPETNGLTALTARLLLKGTKRRSGEAVARTIESVGGYLDSYGGNNSFGLSAEVLHEDLDLGLELLAEILQQPAFPVSALEHEREVLLTKLRARKDDLLTRAFLAMRRAMFGTRGYGLDTLGNETSLPALDVEAVRTFHHRWTVPRNCVLALFGHVQADAAAAAVQKWLNRWNGTSQPPSLSGPEPRCPDRPERVRETHDKRQAVLVMGWPGVRLDSPDRFALEVIEELCSDLGSRLFLRVREKLGLAYYVGAQNFMGLAPGYFAFYAGTEPSKVARVEKEFREEARILQTRGVTAAELQRAKSKLLGQKKIARQELGSLAQQTALDELYGLGYENFDAEDARIEAVTLEDIRSVANRYLNPDRYILAVVEPESGRRSRGRGT</sequence>
<dbReference type="Pfam" id="PF05193">
    <property type="entry name" value="Peptidase_M16_C"/>
    <property type="match status" value="2"/>
</dbReference>
<dbReference type="InterPro" id="IPR007863">
    <property type="entry name" value="Peptidase_M16_C"/>
</dbReference>
<feature type="domain" description="Peptidase M16 N-terminal" evidence="3">
    <location>
        <begin position="460"/>
        <end position="598"/>
    </location>
</feature>
<dbReference type="InterPro" id="IPR011249">
    <property type="entry name" value="Metalloenz_LuxS/M16"/>
</dbReference>
<evidence type="ECO:0000256" key="2">
    <source>
        <dbReference type="SAM" id="MobiDB-lite"/>
    </source>
</evidence>
<feature type="compositionally biased region" description="Basic and acidic residues" evidence="2">
    <location>
        <begin position="669"/>
        <end position="678"/>
    </location>
</feature>
<feature type="domain" description="Peptidase M16 N-terminal" evidence="3">
    <location>
        <begin position="33"/>
        <end position="178"/>
    </location>
</feature>
<comment type="similarity">
    <text evidence="1">Belongs to the peptidase M16 family.</text>
</comment>
<dbReference type="GO" id="GO:0046872">
    <property type="term" value="F:metal ion binding"/>
    <property type="evidence" value="ECO:0007669"/>
    <property type="project" value="InterPro"/>
</dbReference>
<evidence type="ECO:0000313" key="5">
    <source>
        <dbReference type="EMBL" id="NGO39999.1"/>
    </source>
</evidence>
<protein>
    <submittedName>
        <fullName evidence="5">Insulinase family protein</fullName>
    </submittedName>
</protein>
<organism evidence="5 6">
    <name type="scientific">Limisphaera ngatamarikiensis</name>
    <dbReference type="NCBI Taxonomy" id="1324935"/>
    <lineage>
        <taxon>Bacteria</taxon>
        <taxon>Pseudomonadati</taxon>
        <taxon>Verrucomicrobiota</taxon>
        <taxon>Verrucomicrobiia</taxon>
        <taxon>Limisphaerales</taxon>
        <taxon>Limisphaeraceae</taxon>
        <taxon>Limisphaera</taxon>
    </lineage>
</organism>
<dbReference type="InterPro" id="IPR011765">
    <property type="entry name" value="Pept_M16_N"/>
</dbReference>
<evidence type="ECO:0000256" key="1">
    <source>
        <dbReference type="ARBA" id="ARBA00007261"/>
    </source>
</evidence>
<reference evidence="5 6" key="1">
    <citation type="submission" date="2020-02" db="EMBL/GenBank/DDBJ databases">
        <title>Draft genome sequence of Limisphaera ngatamarikiensis NGM72.4T, a thermophilic Verrucomicrobia grouped in subdivision 3.</title>
        <authorList>
            <person name="Carere C.R."/>
            <person name="Steen J."/>
            <person name="Hugenholtz P."/>
            <person name="Stott M.B."/>
        </authorList>
    </citation>
    <scope>NUCLEOTIDE SEQUENCE [LARGE SCALE GENOMIC DNA]</scope>
    <source>
        <strain evidence="5 6">NGM72.4</strain>
    </source>
</reference>
<dbReference type="RefSeq" id="WP_205880972.1">
    <property type="nucleotide sequence ID" value="NZ_JAAKYA010000077.1"/>
</dbReference>
<dbReference type="Proteomes" id="UP000477311">
    <property type="component" value="Unassembled WGS sequence"/>
</dbReference>
<dbReference type="Gene3D" id="3.30.830.10">
    <property type="entry name" value="Metalloenzyme, LuxS/M16 peptidase-like"/>
    <property type="match status" value="4"/>
</dbReference>
<evidence type="ECO:0000313" key="6">
    <source>
        <dbReference type="Proteomes" id="UP000477311"/>
    </source>
</evidence>
<evidence type="ECO:0000259" key="3">
    <source>
        <dbReference type="Pfam" id="PF00675"/>
    </source>
</evidence>
<dbReference type="PANTHER" id="PTHR11851:SF49">
    <property type="entry name" value="MITOCHONDRIAL-PROCESSING PEPTIDASE SUBUNIT ALPHA"/>
    <property type="match status" value="1"/>
</dbReference>
<accession>A0A6M1RR30</accession>
<comment type="caution">
    <text evidence="5">The sequence shown here is derived from an EMBL/GenBank/DDBJ whole genome shotgun (WGS) entry which is preliminary data.</text>
</comment>
<gene>
    <name evidence="5" type="ORF">G4L39_11440</name>
</gene>
<proteinExistence type="inferred from homology"/>
<feature type="domain" description="Peptidase M16 C-terminal" evidence="4">
    <location>
        <begin position="612"/>
        <end position="788"/>
    </location>
</feature>
<dbReference type="PANTHER" id="PTHR11851">
    <property type="entry name" value="METALLOPROTEASE"/>
    <property type="match status" value="1"/>
</dbReference>